<name>A0AAV4DI30_9GAST</name>
<accession>A0AAV4DI30</accession>
<evidence type="ECO:0000313" key="2">
    <source>
        <dbReference type="Proteomes" id="UP000735302"/>
    </source>
</evidence>
<reference evidence="1 2" key="1">
    <citation type="journal article" date="2021" name="Elife">
        <title>Chloroplast acquisition without the gene transfer in kleptoplastic sea slugs, Plakobranchus ocellatus.</title>
        <authorList>
            <person name="Maeda T."/>
            <person name="Takahashi S."/>
            <person name="Yoshida T."/>
            <person name="Shimamura S."/>
            <person name="Takaki Y."/>
            <person name="Nagai Y."/>
            <person name="Toyoda A."/>
            <person name="Suzuki Y."/>
            <person name="Arimoto A."/>
            <person name="Ishii H."/>
            <person name="Satoh N."/>
            <person name="Nishiyama T."/>
            <person name="Hasebe M."/>
            <person name="Maruyama T."/>
            <person name="Minagawa J."/>
            <person name="Obokata J."/>
            <person name="Shigenobu S."/>
        </authorList>
    </citation>
    <scope>NUCLEOTIDE SEQUENCE [LARGE SCALE GENOMIC DNA]</scope>
</reference>
<dbReference type="EMBL" id="BLXT01007882">
    <property type="protein sequence ID" value="GFO43516.1"/>
    <property type="molecule type" value="Genomic_DNA"/>
</dbReference>
<proteinExistence type="predicted"/>
<evidence type="ECO:0000313" key="1">
    <source>
        <dbReference type="EMBL" id="GFO43516.1"/>
    </source>
</evidence>
<protein>
    <submittedName>
        <fullName evidence="1">Uncharacterized protein</fullName>
    </submittedName>
</protein>
<comment type="caution">
    <text evidence="1">The sequence shown here is derived from an EMBL/GenBank/DDBJ whole genome shotgun (WGS) entry which is preliminary data.</text>
</comment>
<organism evidence="1 2">
    <name type="scientific">Plakobranchus ocellatus</name>
    <dbReference type="NCBI Taxonomy" id="259542"/>
    <lineage>
        <taxon>Eukaryota</taxon>
        <taxon>Metazoa</taxon>
        <taxon>Spiralia</taxon>
        <taxon>Lophotrochozoa</taxon>
        <taxon>Mollusca</taxon>
        <taxon>Gastropoda</taxon>
        <taxon>Heterobranchia</taxon>
        <taxon>Euthyneura</taxon>
        <taxon>Panpulmonata</taxon>
        <taxon>Sacoglossa</taxon>
        <taxon>Placobranchoidea</taxon>
        <taxon>Plakobranchidae</taxon>
        <taxon>Plakobranchus</taxon>
    </lineage>
</organism>
<keyword evidence="2" id="KW-1185">Reference proteome</keyword>
<sequence>MVARLMAITSAGWPRKCSMAFCCGLVIRNQRYYRCNLQVEDNHRCEILNYQKFHYRDLDRKNKLYKLRSQKPNLCLKDLHLCFADYSEAFDSIIQS</sequence>
<dbReference type="AlphaFoldDB" id="A0AAV4DI30"/>
<dbReference type="Proteomes" id="UP000735302">
    <property type="component" value="Unassembled WGS sequence"/>
</dbReference>
<gene>
    <name evidence="1" type="ORF">PoB_007002100</name>
</gene>